<name>A0A5J4TAA3_9EUKA</name>
<comment type="caution">
    <text evidence="2">The sequence shown here is derived from an EMBL/GenBank/DDBJ whole genome shotgun (WGS) entry which is preliminary data.</text>
</comment>
<sequence length="164" mass="17905">GIWKQSDITVSVNASCILLVKNLDKDNSDVIVHIADAEQISSVIQVKIETGNCFSSIQDCIMPLNPYLGSTVTYVLKNQISYDGKTEQQCECVADDTRAFCKTCTAKDNPSAECKCPEVTQNEYTKEKCEADKASTEMESSGSARIALSIIAVTVIFPAITLFF</sequence>
<proteinExistence type="predicted"/>
<dbReference type="Proteomes" id="UP000324800">
    <property type="component" value="Unassembled WGS sequence"/>
</dbReference>
<dbReference type="GO" id="GO:0003824">
    <property type="term" value="F:catalytic activity"/>
    <property type="evidence" value="ECO:0007669"/>
    <property type="project" value="UniProtKB-ARBA"/>
</dbReference>
<evidence type="ECO:0000313" key="3">
    <source>
        <dbReference type="Proteomes" id="UP000324800"/>
    </source>
</evidence>
<dbReference type="EMBL" id="SNRW01035042">
    <property type="protein sequence ID" value="KAA6355177.1"/>
    <property type="molecule type" value="Genomic_DNA"/>
</dbReference>
<evidence type="ECO:0000256" key="1">
    <source>
        <dbReference type="SAM" id="Phobius"/>
    </source>
</evidence>
<feature type="non-terminal residue" evidence="2">
    <location>
        <position position="1"/>
    </location>
</feature>
<protein>
    <submittedName>
        <fullName evidence="2">Uncharacterized protein</fullName>
    </submittedName>
</protein>
<gene>
    <name evidence="2" type="ORF">EZS28_049296</name>
</gene>
<dbReference type="Gene3D" id="2.60.220.10">
    <property type="entry name" value="Polysaccharide lyase family 8-like, C-terminal"/>
    <property type="match status" value="1"/>
</dbReference>
<dbReference type="InterPro" id="IPR011071">
    <property type="entry name" value="Lyase_8-like_C"/>
</dbReference>
<evidence type="ECO:0000313" key="2">
    <source>
        <dbReference type="EMBL" id="KAA6355177.1"/>
    </source>
</evidence>
<keyword evidence="1" id="KW-0472">Membrane</keyword>
<keyword evidence="1" id="KW-0812">Transmembrane</keyword>
<accession>A0A5J4TAA3</accession>
<dbReference type="AlphaFoldDB" id="A0A5J4TAA3"/>
<reference evidence="2 3" key="1">
    <citation type="submission" date="2019-03" db="EMBL/GenBank/DDBJ databases">
        <title>Single cell metagenomics reveals metabolic interactions within the superorganism composed of flagellate Streblomastix strix and complex community of Bacteroidetes bacteria on its surface.</title>
        <authorList>
            <person name="Treitli S.C."/>
            <person name="Kolisko M."/>
            <person name="Husnik F."/>
            <person name="Keeling P."/>
            <person name="Hampl V."/>
        </authorList>
    </citation>
    <scope>NUCLEOTIDE SEQUENCE [LARGE SCALE GENOMIC DNA]</scope>
    <source>
        <strain evidence="2">ST1C</strain>
    </source>
</reference>
<feature type="transmembrane region" description="Helical" evidence="1">
    <location>
        <begin position="146"/>
        <end position="163"/>
    </location>
</feature>
<organism evidence="2 3">
    <name type="scientific">Streblomastix strix</name>
    <dbReference type="NCBI Taxonomy" id="222440"/>
    <lineage>
        <taxon>Eukaryota</taxon>
        <taxon>Metamonada</taxon>
        <taxon>Preaxostyla</taxon>
        <taxon>Oxymonadida</taxon>
        <taxon>Streblomastigidae</taxon>
        <taxon>Streblomastix</taxon>
    </lineage>
</organism>
<keyword evidence="1" id="KW-1133">Transmembrane helix</keyword>
<dbReference type="GO" id="GO:0005975">
    <property type="term" value="P:carbohydrate metabolic process"/>
    <property type="evidence" value="ECO:0007669"/>
    <property type="project" value="InterPro"/>
</dbReference>